<dbReference type="Proteomes" id="UP000887567">
    <property type="component" value="Unplaced"/>
</dbReference>
<dbReference type="OrthoDB" id="7735550at2759"/>
<organism evidence="4 5">
    <name type="scientific">Exaiptasia diaphana</name>
    <name type="common">Tropical sea anemone</name>
    <name type="synonym">Aiptasia pulchella</name>
    <dbReference type="NCBI Taxonomy" id="2652724"/>
    <lineage>
        <taxon>Eukaryota</taxon>
        <taxon>Metazoa</taxon>
        <taxon>Cnidaria</taxon>
        <taxon>Anthozoa</taxon>
        <taxon>Hexacorallia</taxon>
        <taxon>Actiniaria</taxon>
        <taxon>Aiptasiidae</taxon>
        <taxon>Exaiptasia</taxon>
    </lineage>
</organism>
<sequence>MIIKVLSLCFMAALPVLALDPEVKGQKDGFMFGNFIHLKGYRLKGNPLKTKKLLSYCDCLVECIADIRCMSANVNMTADNNGRFDCEYLDFDKYEYGQNLTKVEKVSHYAFPYPSLPSDCAAITSQNKQHSNGVYRISLPPSFYVYCDMVTTGGGWTIIQRRLDGSVDFNRVWADYKQGFGDKNGEYWLGIDRIHAMTSLGKFRLRVDLEDFEGNTRYAEYDSFSVADEADNYRASIGNYTGSAADSLTNPDNPINGMPFSTKDRDNDKSSSSCAAFYEAGWWFKDCHNSNLNGLYLRGIHSQFAKGIVWKEWKGYYYSLKRSEMKIKPKV</sequence>
<dbReference type="PANTHER" id="PTHR19143">
    <property type="entry name" value="FIBRINOGEN/TENASCIN/ANGIOPOEITIN"/>
    <property type="match status" value="1"/>
</dbReference>
<proteinExistence type="predicted"/>
<dbReference type="KEGG" id="epa:110248710"/>
<dbReference type="PROSITE" id="PS00514">
    <property type="entry name" value="FIBRINOGEN_C_1"/>
    <property type="match status" value="1"/>
</dbReference>
<protein>
    <recommendedName>
        <fullName evidence="3">Fibrinogen C-terminal domain-containing protein</fullName>
    </recommendedName>
</protein>
<keyword evidence="5" id="KW-1185">Reference proteome</keyword>
<dbReference type="SMART" id="SM00186">
    <property type="entry name" value="FBG"/>
    <property type="match status" value="1"/>
</dbReference>
<dbReference type="Pfam" id="PF00147">
    <property type="entry name" value="Fibrinogen_C"/>
    <property type="match status" value="1"/>
</dbReference>
<dbReference type="FunFam" id="3.90.215.10:FF:000001">
    <property type="entry name" value="Tenascin isoform 1"/>
    <property type="match status" value="1"/>
</dbReference>
<dbReference type="PROSITE" id="PS51406">
    <property type="entry name" value="FIBRINOGEN_C_2"/>
    <property type="match status" value="1"/>
</dbReference>
<feature type="domain" description="Fibrinogen C-terminal" evidence="3">
    <location>
        <begin position="111"/>
        <end position="331"/>
    </location>
</feature>
<keyword evidence="2" id="KW-0732">Signal</keyword>
<evidence type="ECO:0000313" key="5">
    <source>
        <dbReference type="Proteomes" id="UP000887567"/>
    </source>
</evidence>
<dbReference type="InterPro" id="IPR020837">
    <property type="entry name" value="Fibrinogen_CS"/>
</dbReference>
<keyword evidence="1" id="KW-1015">Disulfide bond</keyword>
<evidence type="ECO:0000259" key="3">
    <source>
        <dbReference type="PROSITE" id="PS51406"/>
    </source>
</evidence>
<dbReference type="InterPro" id="IPR036056">
    <property type="entry name" value="Fibrinogen-like_C"/>
</dbReference>
<dbReference type="GO" id="GO:0005615">
    <property type="term" value="C:extracellular space"/>
    <property type="evidence" value="ECO:0007669"/>
    <property type="project" value="TreeGrafter"/>
</dbReference>
<dbReference type="Gene3D" id="3.90.215.10">
    <property type="entry name" value="Gamma Fibrinogen, chain A, domain 1"/>
    <property type="match status" value="1"/>
</dbReference>
<name>A0A913YTM1_EXADI</name>
<dbReference type="GeneID" id="110248710"/>
<dbReference type="OMA" id="NCASHYK"/>
<dbReference type="AlphaFoldDB" id="A0A913YTM1"/>
<accession>A0A913YTM1</accession>
<evidence type="ECO:0000256" key="1">
    <source>
        <dbReference type="ARBA" id="ARBA00023157"/>
    </source>
</evidence>
<dbReference type="EnsemblMetazoa" id="XM_028662071.1">
    <property type="protein sequence ID" value="XP_028517872.1"/>
    <property type="gene ID" value="LOC110248710"/>
</dbReference>
<dbReference type="InterPro" id="IPR002181">
    <property type="entry name" value="Fibrinogen_a/b/g_C_dom"/>
</dbReference>
<dbReference type="CDD" id="cd00087">
    <property type="entry name" value="FReD"/>
    <property type="match status" value="1"/>
</dbReference>
<dbReference type="NCBIfam" id="NF040941">
    <property type="entry name" value="GGGWT_bact"/>
    <property type="match status" value="1"/>
</dbReference>
<evidence type="ECO:0000256" key="2">
    <source>
        <dbReference type="SAM" id="SignalP"/>
    </source>
</evidence>
<dbReference type="InterPro" id="IPR050373">
    <property type="entry name" value="Fibrinogen_C-term_domain"/>
</dbReference>
<feature type="chain" id="PRO_5037264177" description="Fibrinogen C-terminal domain-containing protein" evidence="2">
    <location>
        <begin position="19"/>
        <end position="331"/>
    </location>
</feature>
<evidence type="ECO:0000313" key="4">
    <source>
        <dbReference type="EnsemblMetazoa" id="XP_028517872.1"/>
    </source>
</evidence>
<dbReference type="SUPFAM" id="SSF56496">
    <property type="entry name" value="Fibrinogen C-terminal domain-like"/>
    <property type="match status" value="1"/>
</dbReference>
<dbReference type="InterPro" id="IPR014716">
    <property type="entry name" value="Fibrinogen_a/b/g_C_1"/>
</dbReference>
<reference evidence="4" key="1">
    <citation type="submission" date="2022-11" db="UniProtKB">
        <authorList>
            <consortium name="EnsemblMetazoa"/>
        </authorList>
    </citation>
    <scope>IDENTIFICATION</scope>
</reference>
<feature type="signal peptide" evidence="2">
    <location>
        <begin position="1"/>
        <end position="18"/>
    </location>
</feature>
<dbReference type="RefSeq" id="XP_028517872.1">
    <property type="nucleotide sequence ID" value="XM_028662071.1"/>
</dbReference>